<reference evidence="4" key="1">
    <citation type="submission" date="2016-11" db="EMBL/GenBank/DDBJ databases">
        <title>Actinomyces gypaetusis sp. nov. isolated from Gypaetus barbatus in Qinghai Tibet Plateau China.</title>
        <authorList>
            <person name="Meng X."/>
        </authorList>
    </citation>
    <scope>NUCLEOTIDE SEQUENCE [LARGE SCALE GENOMIC DNA]</scope>
    <source>
        <strain evidence="4">DSM 15383</strain>
    </source>
</reference>
<evidence type="ECO:0000256" key="1">
    <source>
        <dbReference type="SAM" id="MobiDB-lite"/>
    </source>
</evidence>
<keyword evidence="2" id="KW-0812">Transmembrane</keyword>
<dbReference type="RefSeq" id="WP_075361367.1">
    <property type="nucleotide sequence ID" value="NZ_MPDM01000003.1"/>
</dbReference>
<dbReference type="AlphaFoldDB" id="A0A1Q5PRI6"/>
<protein>
    <recommendedName>
        <fullName evidence="5">Peptidylprolyl isomerase</fullName>
    </recommendedName>
</protein>
<evidence type="ECO:0000313" key="4">
    <source>
        <dbReference type="Proteomes" id="UP000186465"/>
    </source>
</evidence>
<evidence type="ECO:0008006" key="5">
    <source>
        <dbReference type="Google" id="ProtNLM"/>
    </source>
</evidence>
<dbReference type="Proteomes" id="UP000186465">
    <property type="component" value="Unassembled WGS sequence"/>
</dbReference>
<evidence type="ECO:0000256" key="2">
    <source>
        <dbReference type="SAM" id="Phobius"/>
    </source>
</evidence>
<accession>A0A1Q5PRI6</accession>
<gene>
    <name evidence="3" type="ORF">BM477_03905</name>
</gene>
<comment type="caution">
    <text evidence="3">The sequence shown here is derived from an EMBL/GenBank/DDBJ whole genome shotgun (WGS) entry which is preliminary data.</text>
</comment>
<dbReference type="EMBL" id="MPDM01000003">
    <property type="protein sequence ID" value="OKL50040.1"/>
    <property type="molecule type" value="Genomic_DNA"/>
</dbReference>
<feature type="region of interest" description="Disordered" evidence="1">
    <location>
        <begin position="1"/>
        <end position="100"/>
    </location>
</feature>
<feature type="compositionally biased region" description="Polar residues" evidence="1">
    <location>
        <begin position="1"/>
        <end position="17"/>
    </location>
</feature>
<dbReference type="InterPro" id="IPR046357">
    <property type="entry name" value="PPIase_dom_sf"/>
</dbReference>
<feature type="compositionally biased region" description="Polar residues" evidence="1">
    <location>
        <begin position="31"/>
        <end position="40"/>
    </location>
</feature>
<proteinExistence type="predicted"/>
<dbReference type="GO" id="GO:0003755">
    <property type="term" value="F:peptidyl-prolyl cis-trans isomerase activity"/>
    <property type="evidence" value="ECO:0007669"/>
    <property type="project" value="InterPro"/>
</dbReference>
<dbReference type="STRING" id="156892.BM477_03905"/>
<keyword evidence="2" id="KW-1133">Transmembrane helix</keyword>
<dbReference type="Gene3D" id="3.10.50.40">
    <property type="match status" value="1"/>
</dbReference>
<sequence>MHDSNQESQPRQFPSRRNLSRHEPVAEANLAGQQEQTATSEAAKGQPVDLLSATPELTKTTEVPMLSAHPKIPSRRAQNREKPGNQSSLDRRKAKQKSRKLPLHFPSFSSKWSRIIALIVTLALLLLIIGVIWLWAGTRAVVVTETDPFTVTGRHGATLTLQVDREITAKENGAQVIESGRGREITPGEPVFTRVTNFAAASGEPKNLQPIERIGLANEQLLPGLLYTSVVGKHEGDRIAVVHNIGQDESPEFEISIIDIMYTQAHGELAPAPENLTIWVDGTAEIPQITKVDSLDLSKSISQVVITGTGAQVGPSDTLLVQYTVMNAQTGEITNSTWSGDKTPKKVQMSELMKPLSNELTDQKVGSRLVVLVPAAEADGNIPVIIMIDILGIISTK</sequence>
<dbReference type="SUPFAM" id="SSF54534">
    <property type="entry name" value="FKBP-like"/>
    <property type="match status" value="1"/>
</dbReference>
<keyword evidence="4" id="KW-1185">Reference proteome</keyword>
<organism evidence="3 4">
    <name type="scientific">Boudabousia marimammalium</name>
    <dbReference type="NCBI Taxonomy" id="156892"/>
    <lineage>
        <taxon>Bacteria</taxon>
        <taxon>Bacillati</taxon>
        <taxon>Actinomycetota</taxon>
        <taxon>Actinomycetes</taxon>
        <taxon>Actinomycetales</taxon>
        <taxon>Actinomycetaceae</taxon>
        <taxon>Boudabousia</taxon>
    </lineage>
</organism>
<dbReference type="OrthoDB" id="25996at2"/>
<keyword evidence="2" id="KW-0472">Membrane</keyword>
<feature type="transmembrane region" description="Helical" evidence="2">
    <location>
        <begin position="115"/>
        <end position="136"/>
    </location>
</feature>
<evidence type="ECO:0000313" key="3">
    <source>
        <dbReference type="EMBL" id="OKL50040.1"/>
    </source>
</evidence>
<name>A0A1Q5PRI6_9ACTO</name>